<evidence type="ECO:0000256" key="1">
    <source>
        <dbReference type="SAM" id="Coils"/>
    </source>
</evidence>
<feature type="coiled-coil region" evidence="1">
    <location>
        <begin position="7"/>
        <end position="41"/>
    </location>
</feature>
<evidence type="ECO:0000313" key="3">
    <source>
        <dbReference type="Proteomes" id="UP001476798"/>
    </source>
</evidence>
<comment type="caution">
    <text evidence="2">The sequence shown here is derived from an EMBL/GenBank/DDBJ whole genome shotgun (WGS) entry which is preliminary data.</text>
</comment>
<accession>A0ABV0Q1D6</accession>
<protein>
    <submittedName>
        <fullName evidence="2">Uncharacterized protein</fullName>
    </submittedName>
</protein>
<evidence type="ECO:0000313" key="2">
    <source>
        <dbReference type="EMBL" id="MEQ2189555.1"/>
    </source>
</evidence>
<gene>
    <name evidence="2" type="ORF">GOODEAATRI_026451</name>
</gene>
<proteinExistence type="predicted"/>
<dbReference type="Proteomes" id="UP001476798">
    <property type="component" value="Unassembled WGS sequence"/>
</dbReference>
<dbReference type="InterPro" id="IPR042566">
    <property type="entry name" value="L1_C"/>
</dbReference>
<keyword evidence="1" id="KW-0175">Coiled coil</keyword>
<dbReference type="Gene3D" id="3.30.250.20">
    <property type="entry name" value="L1 transposable element, C-terminal domain"/>
    <property type="match status" value="1"/>
</dbReference>
<keyword evidence="3" id="KW-1185">Reference proteome</keyword>
<dbReference type="EMBL" id="JAHRIO010093238">
    <property type="protein sequence ID" value="MEQ2189555.1"/>
    <property type="molecule type" value="Genomic_DNA"/>
</dbReference>
<organism evidence="2 3">
    <name type="scientific">Goodea atripinnis</name>
    <dbReference type="NCBI Taxonomy" id="208336"/>
    <lineage>
        <taxon>Eukaryota</taxon>
        <taxon>Metazoa</taxon>
        <taxon>Chordata</taxon>
        <taxon>Craniata</taxon>
        <taxon>Vertebrata</taxon>
        <taxon>Euteleostomi</taxon>
        <taxon>Actinopterygii</taxon>
        <taxon>Neopterygii</taxon>
        <taxon>Teleostei</taxon>
        <taxon>Neoteleostei</taxon>
        <taxon>Acanthomorphata</taxon>
        <taxon>Ovalentaria</taxon>
        <taxon>Atherinomorphae</taxon>
        <taxon>Cyprinodontiformes</taxon>
        <taxon>Goodeidae</taxon>
        <taxon>Goodea</taxon>
    </lineage>
</organism>
<sequence length="123" mass="14314">METCDRLDRMEKRVGTLEKAKEELLAKMEDLENRSRRNKLRVIGLPEEKARGSQLLCRDISSALSKKRAAFKPIKAKLFNKGVWFFLRYPAVLCLTHQKKEYRFKCVDAAAAESFFNEHFSAD</sequence>
<name>A0ABV0Q1D6_9TELE</name>
<reference evidence="2 3" key="1">
    <citation type="submission" date="2021-06" db="EMBL/GenBank/DDBJ databases">
        <authorList>
            <person name="Palmer J.M."/>
        </authorList>
    </citation>
    <scope>NUCLEOTIDE SEQUENCE [LARGE SCALE GENOMIC DNA]</scope>
    <source>
        <strain evidence="2 3">GA_2019</strain>
        <tissue evidence="2">Muscle</tissue>
    </source>
</reference>